<dbReference type="GO" id="GO:0003677">
    <property type="term" value="F:DNA binding"/>
    <property type="evidence" value="ECO:0007669"/>
    <property type="project" value="UniProtKB-KW"/>
</dbReference>
<dbReference type="Pfam" id="PF00196">
    <property type="entry name" value="GerE"/>
    <property type="match status" value="1"/>
</dbReference>
<accession>A0A1I5YE04</accession>
<dbReference type="EMBL" id="FOWW01000007">
    <property type="protein sequence ID" value="SFQ42436.1"/>
    <property type="molecule type" value="Genomic_DNA"/>
</dbReference>
<evidence type="ECO:0000256" key="1">
    <source>
        <dbReference type="ARBA" id="ARBA00023015"/>
    </source>
</evidence>
<dbReference type="RefSeq" id="WP_092532446.1">
    <property type="nucleotide sequence ID" value="NZ_FOWW01000007.1"/>
</dbReference>
<keyword evidence="3" id="KW-0804">Transcription</keyword>
<dbReference type="GO" id="GO:0006355">
    <property type="term" value="P:regulation of DNA-templated transcription"/>
    <property type="evidence" value="ECO:0007669"/>
    <property type="project" value="InterPro"/>
</dbReference>
<dbReference type="STRING" id="587909.SAMN05421810_10792"/>
<dbReference type="CDD" id="cd06170">
    <property type="entry name" value="LuxR_C_like"/>
    <property type="match status" value="1"/>
</dbReference>
<dbReference type="PANTHER" id="PTHR43214:SF24">
    <property type="entry name" value="TRANSCRIPTIONAL REGULATORY PROTEIN NARL-RELATED"/>
    <property type="match status" value="1"/>
</dbReference>
<sequence length="229" mass="24232">MRKGLVRMAHGDRAGTRRAVLVLDPCPISGLGLGSTAQRTLPDVAGWLRTGTAAEALGALRTVEPALVVTNTDPATALAFARRLVGAPPLLVLLPAGAHPAVPGALHAAGVAGLLPAAASPDELRVALVRTYLGRGYEHPAFRPAGPRRRALSRREQTVLELMAEGYTNEDIGRRLYLSTDTIRCHVRSVLSKLHADNRTHAVALGYRLGMLPLAGEPVDGDLPVRRPA</sequence>
<evidence type="ECO:0000256" key="3">
    <source>
        <dbReference type="ARBA" id="ARBA00023163"/>
    </source>
</evidence>
<dbReference type="InterPro" id="IPR039420">
    <property type="entry name" value="WalR-like"/>
</dbReference>
<dbReference type="PROSITE" id="PS00622">
    <property type="entry name" value="HTH_LUXR_1"/>
    <property type="match status" value="1"/>
</dbReference>
<evidence type="ECO:0000259" key="4">
    <source>
        <dbReference type="PROSITE" id="PS50043"/>
    </source>
</evidence>
<dbReference type="Proteomes" id="UP000198727">
    <property type="component" value="Unassembled WGS sequence"/>
</dbReference>
<dbReference type="PRINTS" id="PR00038">
    <property type="entry name" value="HTHLUXR"/>
</dbReference>
<proteinExistence type="predicted"/>
<dbReference type="AlphaFoldDB" id="A0A1I5YE04"/>
<evidence type="ECO:0000313" key="5">
    <source>
        <dbReference type="EMBL" id="SFQ42436.1"/>
    </source>
</evidence>
<keyword evidence="2 5" id="KW-0238">DNA-binding</keyword>
<dbReference type="PANTHER" id="PTHR43214">
    <property type="entry name" value="TWO-COMPONENT RESPONSE REGULATOR"/>
    <property type="match status" value="1"/>
</dbReference>
<reference evidence="6" key="1">
    <citation type="submission" date="2016-10" db="EMBL/GenBank/DDBJ databases">
        <authorList>
            <person name="Varghese N."/>
            <person name="Submissions S."/>
        </authorList>
    </citation>
    <scope>NUCLEOTIDE SEQUENCE [LARGE SCALE GENOMIC DNA]</scope>
    <source>
        <strain evidence="6">CGMCC 4.5579</strain>
    </source>
</reference>
<dbReference type="SUPFAM" id="SSF46894">
    <property type="entry name" value="C-terminal effector domain of the bipartite response regulators"/>
    <property type="match status" value="1"/>
</dbReference>
<evidence type="ECO:0000313" key="6">
    <source>
        <dbReference type="Proteomes" id="UP000198727"/>
    </source>
</evidence>
<dbReference type="InterPro" id="IPR036388">
    <property type="entry name" value="WH-like_DNA-bd_sf"/>
</dbReference>
<keyword evidence="6" id="KW-1185">Reference proteome</keyword>
<name>A0A1I5YE04_9PSEU</name>
<keyword evidence="1" id="KW-0805">Transcription regulation</keyword>
<dbReference type="PROSITE" id="PS50043">
    <property type="entry name" value="HTH_LUXR_2"/>
    <property type="match status" value="1"/>
</dbReference>
<evidence type="ECO:0000256" key="2">
    <source>
        <dbReference type="ARBA" id="ARBA00023125"/>
    </source>
</evidence>
<feature type="domain" description="HTH luxR-type" evidence="4">
    <location>
        <begin position="145"/>
        <end position="210"/>
    </location>
</feature>
<dbReference type="Gene3D" id="1.10.10.10">
    <property type="entry name" value="Winged helix-like DNA-binding domain superfamily/Winged helix DNA-binding domain"/>
    <property type="match status" value="1"/>
</dbReference>
<dbReference type="SMART" id="SM00421">
    <property type="entry name" value="HTH_LUXR"/>
    <property type="match status" value="1"/>
</dbReference>
<gene>
    <name evidence="5" type="ORF">SAMN05421810_10792</name>
</gene>
<organism evidence="5 6">
    <name type="scientific">Amycolatopsis arida</name>
    <dbReference type="NCBI Taxonomy" id="587909"/>
    <lineage>
        <taxon>Bacteria</taxon>
        <taxon>Bacillati</taxon>
        <taxon>Actinomycetota</taxon>
        <taxon>Actinomycetes</taxon>
        <taxon>Pseudonocardiales</taxon>
        <taxon>Pseudonocardiaceae</taxon>
        <taxon>Amycolatopsis</taxon>
    </lineage>
</organism>
<dbReference type="OrthoDB" id="3679796at2"/>
<dbReference type="InterPro" id="IPR016032">
    <property type="entry name" value="Sig_transdc_resp-reg_C-effctor"/>
</dbReference>
<dbReference type="InterPro" id="IPR000792">
    <property type="entry name" value="Tscrpt_reg_LuxR_C"/>
</dbReference>
<protein>
    <submittedName>
        <fullName evidence="5">DNA-binding response regulator, NarL/FixJ family, contains REC and HTH domains</fullName>
    </submittedName>
</protein>